<sequence length="208" mass="22751">MIERPRRNRVTPFGDIEATPHGGTLMGNRGDLHANDGTVCRTWMLRRWISCTLHPPTGRRVTFDTPGCYTPLFFADEVTALAAGHRPCASCRRPAYEAFRAGWQDAFGEKPSAVEMDDVLHQARIDAAGHKVTFLASLRDLPDGVFVAGERSPGTAFLVRAGGLHPWSHAGYGKPVHVPLNRPMKVLTPAPIVGILTTRRLDLAEAHG</sequence>
<gene>
    <name evidence="2" type="ORF">BMW22_22385</name>
</gene>
<proteinExistence type="predicted"/>
<dbReference type="Proteomes" id="UP000183050">
    <property type="component" value="Chromosome"/>
</dbReference>
<name>A0A1L3ZEC3_RHILE</name>
<evidence type="ECO:0000313" key="2">
    <source>
        <dbReference type="EMBL" id="API53993.1"/>
    </source>
</evidence>
<feature type="region of interest" description="Disordered" evidence="1">
    <location>
        <begin position="1"/>
        <end position="22"/>
    </location>
</feature>
<accession>A0A1L3ZEC3</accession>
<evidence type="ECO:0000313" key="3">
    <source>
        <dbReference type="Proteomes" id="UP000183050"/>
    </source>
</evidence>
<reference evidence="2 3" key="1">
    <citation type="submission" date="2016-11" db="EMBL/GenBank/DDBJ databases">
        <title>Rhizobium leguminosarum bv. viciae strain Vaf12 isolated from Vavilovia formosa root nodules from Russia, Dagestan.</title>
        <authorList>
            <person name="Kimeklis A."/>
        </authorList>
    </citation>
    <scope>NUCLEOTIDE SEQUENCE [LARGE SCALE GENOMIC DNA]</scope>
    <source>
        <strain evidence="2 3">Vaf-108</strain>
    </source>
</reference>
<dbReference type="RefSeq" id="WP_072640201.1">
    <property type="nucleotide sequence ID" value="NZ_CP018228.1"/>
</dbReference>
<organism evidence="2 3">
    <name type="scientific">Rhizobium leguminosarum</name>
    <dbReference type="NCBI Taxonomy" id="384"/>
    <lineage>
        <taxon>Bacteria</taxon>
        <taxon>Pseudomonadati</taxon>
        <taxon>Pseudomonadota</taxon>
        <taxon>Alphaproteobacteria</taxon>
        <taxon>Hyphomicrobiales</taxon>
        <taxon>Rhizobiaceae</taxon>
        <taxon>Rhizobium/Agrobacterium group</taxon>
        <taxon>Rhizobium</taxon>
    </lineage>
</organism>
<dbReference type="EMBL" id="CP018228">
    <property type="protein sequence ID" value="API53993.1"/>
    <property type="molecule type" value="Genomic_DNA"/>
</dbReference>
<evidence type="ECO:0000256" key="1">
    <source>
        <dbReference type="SAM" id="MobiDB-lite"/>
    </source>
</evidence>
<dbReference type="AlphaFoldDB" id="A0A1L3ZEC3"/>
<protein>
    <submittedName>
        <fullName evidence="2">Uncharacterized protein</fullName>
    </submittedName>
</protein>